<evidence type="ECO:0000313" key="1">
    <source>
        <dbReference type="EMBL" id="KKZ66634.1"/>
    </source>
</evidence>
<dbReference type="AlphaFoldDB" id="A0A0G2J5C9"/>
<proteinExistence type="predicted"/>
<name>A0A0G2J5C9_9EURO</name>
<evidence type="ECO:0000313" key="2">
    <source>
        <dbReference type="Proteomes" id="UP000034164"/>
    </source>
</evidence>
<reference evidence="2" key="1">
    <citation type="journal article" date="2015" name="PLoS Genet.">
        <title>The dynamic genome and transcriptome of the human fungal pathogen Blastomyces and close relative Emmonsia.</title>
        <authorList>
            <person name="Munoz J.F."/>
            <person name="Gauthier G.M."/>
            <person name="Desjardins C.A."/>
            <person name="Gallo J.E."/>
            <person name="Holder J."/>
            <person name="Sullivan T.D."/>
            <person name="Marty A.J."/>
            <person name="Carmen J.C."/>
            <person name="Chen Z."/>
            <person name="Ding L."/>
            <person name="Gujja S."/>
            <person name="Magrini V."/>
            <person name="Misas E."/>
            <person name="Mitreva M."/>
            <person name="Priest M."/>
            <person name="Saif S."/>
            <person name="Whiston E.A."/>
            <person name="Young S."/>
            <person name="Zeng Q."/>
            <person name="Goldman W.E."/>
            <person name="Mardis E.R."/>
            <person name="Taylor J.W."/>
            <person name="McEwen J.G."/>
            <person name="Clay O.K."/>
            <person name="Klein B.S."/>
            <person name="Cuomo C.A."/>
        </authorList>
    </citation>
    <scope>NUCLEOTIDE SEQUENCE [LARGE SCALE GENOMIC DNA]</scope>
    <source>
        <strain evidence="2">UAMH 3008</strain>
    </source>
</reference>
<organism evidence="1 2">
    <name type="scientific">[Emmonsia] crescens</name>
    <dbReference type="NCBI Taxonomy" id="73230"/>
    <lineage>
        <taxon>Eukaryota</taxon>
        <taxon>Fungi</taxon>
        <taxon>Dikarya</taxon>
        <taxon>Ascomycota</taxon>
        <taxon>Pezizomycotina</taxon>
        <taxon>Eurotiomycetes</taxon>
        <taxon>Eurotiomycetidae</taxon>
        <taxon>Onygenales</taxon>
        <taxon>Ajellomycetaceae</taxon>
        <taxon>Emergomyces</taxon>
    </lineage>
</organism>
<accession>A0A0G2J5C9</accession>
<dbReference type="Proteomes" id="UP000034164">
    <property type="component" value="Unassembled WGS sequence"/>
</dbReference>
<dbReference type="VEuPathDB" id="FungiDB:EMCG_00197"/>
<comment type="caution">
    <text evidence="1">The sequence shown here is derived from an EMBL/GenBank/DDBJ whole genome shotgun (WGS) entry which is preliminary data.</text>
</comment>
<protein>
    <submittedName>
        <fullName evidence="1">Uncharacterized protein</fullName>
    </submittedName>
</protein>
<sequence>MPRDRPPWSPEQWAAKWAAIRRGDPEPKITFRMIISDASPITSKEKLEEITGPVAAEVEWARRGRSYLDTKEDPNEEKIKYCIVAGKQWSSLQNFFEVRQVLIWVNGKQAYGYFVPPPGTGDDLRLLVIGSVDC</sequence>
<gene>
    <name evidence="1" type="ORF">EMCG_00197</name>
</gene>
<dbReference type="OrthoDB" id="4185811at2759"/>
<dbReference type="EMBL" id="LCZI01000446">
    <property type="protein sequence ID" value="KKZ66634.1"/>
    <property type="molecule type" value="Genomic_DNA"/>
</dbReference>